<sequence>MKPEIDYVFHHFGIPLQDGEQKGALGSRKPVPQVNITCLVINRRSKVTCRTLCLTASEREGV</sequence>
<organism evidence="1 2">
    <name type="scientific">Raoultella terrigena</name>
    <name type="common">Klebsiella terrigena</name>
    <dbReference type="NCBI Taxonomy" id="577"/>
    <lineage>
        <taxon>Bacteria</taxon>
        <taxon>Pseudomonadati</taxon>
        <taxon>Pseudomonadota</taxon>
        <taxon>Gammaproteobacteria</taxon>
        <taxon>Enterobacterales</taxon>
        <taxon>Enterobacteriaceae</taxon>
        <taxon>Klebsiella/Raoultella group</taxon>
        <taxon>Raoultella</taxon>
    </lineage>
</organism>
<evidence type="ECO:0000313" key="1">
    <source>
        <dbReference type="EMBL" id="VED53774.1"/>
    </source>
</evidence>
<evidence type="ECO:0000313" key="2">
    <source>
        <dbReference type="Proteomes" id="UP000267630"/>
    </source>
</evidence>
<accession>A0A7Z9CT31</accession>
<dbReference type="Proteomes" id="UP000267630">
    <property type="component" value="Chromosome 3"/>
</dbReference>
<gene>
    <name evidence="1" type="ORF">NCTC9997_04998</name>
</gene>
<reference evidence="1 2" key="1">
    <citation type="submission" date="2018-12" db="EMBL/GenBank/DDBJ databases">
        <authorList>
            <consortium name="Pathogen Informatics"/>
        </authorList>
    </citation>
    <scope>NUCLEOTIDE SEQUENCE [LARGE SCALE GENOMIC DNA]</scope>
    <source>
        <strain evidence="1 2">NCTC9997</strain>
    </source>
</reference>
<dbReference type="AlphaFoldDB" id="A0A7Z9CT31"/>
<proteinExistence type="predicted"/>
<name>A0A7Z9CT31_RAOTE</name>
<dbReference type="EMBL" id="LR134253">
    <property type="protein sequence ID" value="VED53774.1"/>
    <property type="molecule type" value="Genomic_DNA"/>
</dbReference>
<keyword evidence="2" id="KW-1185">Reference proteome</keyword>
<protein>
    <submittedName>
        <fullName evidence="1">Uncharacterized protein</fullName>
    </submittedName>
</protein>